<name>A0ABD3B0W4_9GENT</name>
<reference evidence="3 4" key="1">
    <citation type="submission" date="2024-11" db="EMBL/GenBank/DDBJ databases">
        <title>A near-complete genome assembly of Cinchona calisaya.</title>
        <authorList>
            <person name="Lian D.C."/>
            <person name="Zhao X.W."/>
            <person name="Wei L."/>
        </authorList>
    </citation>
    <scope>NUCLEOTIDE SEQUENCE [LARGE SCALE GENOMIC DNA]</scope>
    <source>
        <tissue evidence="3">Nenye</tissue>
    </source>
</reference>
<dbReference type="PANTHER" id="PTHR33493:SF3">
    <property type="entry name" value="LATE EMBRYOGENESIS ABUNDANT PROTEIN, LEA_1 SUBGROUP"/>
    <property type="match status" value="1"/>
</dbReference>
<gene>
    <name evidence="3" type="ORF">ACH5RR_000538</name>
</gene>
<comment type="caution">
    <text evidence="3">The sequence shown here is derived from an EMBL/GenBank/DDBJ whole genome shotgun (WGS) entry which is preliminary data.</text>
</comment>
<dbReference type="EMBL" id="JBJUIK010000001">
    <property type="protein sequence ID" value="KAL3537172.1"/>
    <property type="molecule type" value="Genomic_DNA"/>
</dbReference>
<sequence>MQAIKGKLNDMSHMRKAKAEAKEEEKQEKEMAKTRVQVAKEVRMAREAEAAMDLHVNKAAEKIAHQETKCIQNLNADQLTGDPHQNPYGHGVCDGDYSTRSTYGDQNIMQDSYDHDTGNLCSNANLETSYPTNRTRVPPNTNKLL</sequence>
<dbReference type="Pfam" id="PF03760">
    <property type="entry name" value="LEA_1"/>
    <property type="match status" value="1"/>
</dbReference>
<feature type="compositionally biased region" description="Polar residues" evidence="2">
    <location>
        <begin position="98"/>
        <end position="108"/>
    </location>
</feature>
<feature type="region of interest" description="Disordered" evidence="2">
    <location>
        <begin position="124"/>
        <end position="145"/>
    </location>
</feature>
<organism evidence="3 4">
    <name type="scientific">Cinchona calisaya</name>
    <dbReference type="NCBI Taxonomy" id="153742"/>
    <lineage>
        <taxon>Eukaryota</taxon>
        <taxon>Viridiplantae</taxon>
        <taxon>Streptophyta</taxon>
        <taxon>Embryophyta</taxon>
        <taxon>Tracheophyta</taxon>
        <taxon>Spermatophyta</taxon>
        <taxon>Magnoliopsida</taxon>
        <taxon>eudicotyledons</taxon>
        <taxon>Gunneridae</taxon>
        <taxon>Pentapetalae</taxon>
        <taxon>asterids</taxon>
        <taxon>lamiids</taxon>
        <taxon>Gentianales</taxon>
        <taxon>Rubiaceae</taxon>
        <taxon>Cinchonoideae</taxon>
        <taxon>Cinchoneae</taxon>
        <taxon>Cinchona</taxon>
    </lineage>
</organism>
<evidence type="ECO:0000256" key="2">
    <source>
        <dbReference type="SAM" id="MobiDB-lite"/>
    </source>
</evidence>
<feature type="region of interest" description="Disordered" evidence="2">
    <location>
        <begin position="1"/>
        <end position="35"/>
    </location>
</feature>
<protein>
    <recommendedName>
        <fullName evidence="5">Late embryogenesis abundant protein</fullName>
    </recommendedName>
</protein>
<feature type="compositionally biased region" description="Basic and acidic residues" evidence="2">
    <location>
        <begin position="7"/>
        <end position="35"/>
    </location>
</feature>
<evidence type="ECO:0000313" key="4">
    <source>
        <dbReference type="Proteomes" id="UP001630127"/>
    </source>
</evidence>
<dbReference type="Proteomes" id="UP001630127">
    <property type="component" value="Unassembled WGS sequence"/>
</dbReference>
<feature type="region of interest" description="Disordered" evidence="2">
    <location>
        <begin position="81"/>
        <end position="108"/>
    </location>
</feature>
<evidence type="ECO:0000313" key="3">
    <source>
        <dbReference type="EMBL" id="KAL3537172.1"/>
    </source>
</evidence>
<accession>A0ABD3B0W4</accession>
<dbReference type="PANTHER" id="PTHR33493">
    <property type="entry name" value="LATE EMBRYOGENESIS ABUNDANT PROTEIN 6-RELATED"/>
    <property type="match status" value="1"/>
</dbReference>
<dbReference type="AlphaFoldDB" id="A0ABD3B0W4"/>
<proteinExistence type="inferred from homology"/>
<comment type="similarity">
    <text evidence="1">Belongs to the LEA type 1 family.</text>
</comment>
<evidence type="ECO:0008006" key="5">
    <source>
        <dbReference type="Google" id="ProtNLM"/>
    </source>
</evidence>
<dbReference type="InterPro" id="IPR005513">
    <property type="entry name" value="LEA_1"/>
</dbReference>
<evidence type="ECO:0000256" key="1">
    <source>
        <dbReference type="ARBA" id="ARBA00010975"/>
    </source>
</evidence>
<keyword evidence="4" id="KW-1185">Reference proteome</keyword>